<dbReference type="InParanoid" id="A0A1E7FXV4"/>
<name>A0A1E7FXV4_9STRA</name>
<dbReference type="KEGG" id="fcy:FRACYDRAFT_233126"/>
<evidence type="ECO:0000313" key="3">
    <source>
        <dbReference type="Proteomes" id="UP000095751"/>
    </source>
</evidence>
<dbReference type="EMBL" id="KV784353">
    <property type="protein sequence ID" value="OEU22964.1"/>
    <property type="molecule type" value="Genomic_DNA"/>
</dbReference>
<organism evidence="2 3">
    <name type="scientific">Fragilariopsis cylindrus CCMP1102</name>
    <dbReference type="NCBI Taxonomy" id="635003"/>
    <lineage>
        <taxon>Eukaryota</taxon>
        <taxon>Sar</taxon>
        <taxon>Stramenopiles</taxon>
        <taxon>Ochrophyta</taxon>
        <taxon>Bacillariophyta</taxon>
        <taxon>Bacillariophyceae</taxon>
        <taxon>Bacillariophycidae</taxon>
        <taxon>Bacillariales</taxon>
        <taxon>Bacillariaceae</taxon>
        <taxon>Fragilariopsis</taxon>
    </lineage>
</organism>
<dbReference type="Proteomes" id="UP000095751">
    <property type="component" value="Unassembled WGS sequence"/>
</dbReference>
<sequence length="210" mass="23558">MVGKLNNDDDNQHQQHQHADAGKEDEDDDVNSHNIIDKVVFQDDFRPGHGNALQATVASIFGLQLIDVPNFIDMPDGTGYESAIQQFCCHKQKRRSMIKIKIHDNAGSDKDDGADKMIVTNPILLSNEYDNQLCILRGKSPRGNFGHVVVARKRSVQEEEGVVVNGSNNNKDNSDDNDDSMFEMIHDPHPDGTFVDGNERFGWCMFFVVD</sequence>
<proteinExistence type="predicted"/>
<keyword evidence="3" id="KW-1185">Reference proteome</keyword>
<feature type="region of interest" description="Disordered" evidence="1">
    <location>
        <begin position="159"/>
        <end position="183"/>
    </location>
</feature>
<feature type="compositionally biased region" description="Basic and acidic residues" evidence="1">
    <location>
        <begin position="1"/>
        <end position="22"/>
    </location>
</feature>
<gene>
    <name evidence="2" type="ORF">FRACYDRAFT_233126</name>
</gene>
<evidence type="ECO:0000256" key="1">
    <source>
        <dbReference type="SAM" id="MobiDB-lite"/>
    </source>
</evidence>
<dbReference type="AlphaFoldDB" id="A0A1E7FXV4"/>
<evidence type="ECO:0000313" key="2">
    <source>
        <dbReference type="EMBL" id="OEU22964.1"/>
    </source>
</evidence>
<dbReference type="OrthoDB" id="433525at2759"/>
<feature type="region of interest" description="Disordered" evidence="1">
    <location>
        <begin position="1"/>
        <end position="29"/>
    </location>
</feature>
<reference evidence="2 3" key="1">
    <citation type="submission" date="2016-09" db="EMBL/GenBank/DDBJ databases">
        <title>Extensive genetic diversity and differential bi-allelic expression allows diatom success in the polar Southern Ocean.</title>
        <authorList>
            <consortium name="DOE Joint Genome Institute"/>
            <person name="Mock T."/>
            <person name="Otillar R.P."/>
            <person name="Strauss J."/>
            <person name="Dupont C."/>
            <person name="Frickenhaus S."/>
            <person name="Maumus F."/>
            <person name="Mcmullan M."/>
            <person name="Sanges R."/>
            <person name="Schmutz J."/>
            <person name="Toseland A."/>
            <person name="Valas R."/>
            <person name="Veluchamy A."/>
            <person name="Ward B.J."/>
            <person name="Allen A."/>
            <person name="Barry K."/>
            <person name="Falciatore A."/>
            <person name="Ferrante M."/>
            <person name="Fortunato A.E."/>
            <person name="Gloeckner G."/>
            <person name="Gruber A."/>
            <person name="Hipkin R."/>
            <person name="Janech M."/>
            <person name="Kroth P."/>
            <person name="Leese F."/>
            <person name="Lindquist E."/>
            <person name="Lyon B.R."/>
            <person name="Martin J."/>
            <person name="Mayer C."/>
            <person name="Parker M."/>
            <person name="Quesneville H."/>
            <person name="Raymond J."/>
            <person name="Uhlig C."/>
            <person name="Valentin K.U."/>
            <person name="Worden A.Z."/>
            <person name="Armbrust E.V."/>
            <person name="Bowler C."/>
            <person name="Green B."/>
            <person name="Moulton V."/>
            <person name="Van Oosterhout C."/>
            <person name="Grigoriev I."/>
        </authorList>
    </citation>
    <scope>NUCLEOTIDE SEQUENCE [LARGE SCALE GENOMIC DNA]</scope>
    <source>
        <strain evidence="2 3">CCMP1102</strain>
    </source>
</reference>
<protein>
    <submittedName>
        <fullName evidence="2">Uncharacterized protein</fullName>
    </submittedName>
</protein>
<accession>A0A1E7FXV4</accession>